<dbReference type="Pfam" id="PF02538">
    <property type="entry name" value="Hydantoinase_B"/>
    <property type="match status" value="1"/>
</dbReference>
<dbReference type="GO" id="GO:0006749">
    <property type="term" value="P:glutathione metabolic process"/>
    <property type="evidence" value="ECO:0007669"/>
    <property type="project" value="TreeGrafter"/>
</dbReference>
<dbReference type="PANTHER" id="PTHR11365">
    <property type="entry name" value="5-OXOPROLINASE RELATED"/>
    <property type="match status" value="1"/>
</dbReference>
<evidence type="ECO:0000313" key="2">
    <source>
        <dbReference type="EMBL" id="MTD55558.1"/>
    </source>
</evidence>
<dbReference type="AlphaFoldDB" id="A0A6N7YUF3"/>
<dbReference type="EMBL" id="WMBA01000023">
    <property type="protein sequence ID" value="MTD55558.1"/>
    <property type="molecule type" value="Genomic_DNA"/>
</dbReference>
<gene>
    <name evidence="2" type="ORF">GKO32_16470</name>
</gene>
<dbReference type="GO" id="GO:0005829">
    <property type="term" value="C:cytosol"/>
    <property type="evidence" value="ECO:0007669"/>
    <property type="project" value="TreeGrafter"/>
</dbReference>
<dbReference type="RefSeq" id="WP_154757754.1">
    <property type="nucleotide sequence ID" value="NZ_WMBA01000023.1"/>
</dbReference>
<keyword evidence="3" id="KW-1185">Reference proteome</keyword>
<dbReference type="Proteomes" id="UP000440096">
    <property type="component" value="Unassembled WGS sequence"/>
</dbReference>
<evidence type="ECO:0000313" key="3">
    <source>
        <dbReference type="Proteomes" id="UP000440096"/>
    </source>
</evidence>
<organism evidence="2 3">
    <name type="scientific">Amycolatopsis pithecellobii</name>
    <dbReference type="NCBI Taxonomy" id="664692"/>
    <lineage>
        <taxon>Bacteria</taxon>
        <taxon>Bacillati</taxon>
        <taxon>Actinomycetota</taxon>
        <taxon>Actinomycetes</taxon>
        <taxon>Pseudonocardiales</taxon>
        <taxon>Pseudonocardiaceae</taxon>
        <taxon>Amycolatopsis</taxon>
    </lineage>
</organism>
<protein>
    <recommendedName>
        <fullName evidence="1">Hydantoinase B/oxoprolinase domain-containing protein</fullName>
    </recommendedName>
</protein>
<proteinExistence type="predicted"/>
<name>A0A6N7YUF3_9PSEU</name>
<dbReference type="GO" id="GO:0017168">
    <property type="term" value="F:5-oxoprolinase (ATP-hydrolyzing) activity"/>
    <property type="evidence" value="ECO:0007669"/>
    <property type="project" value="TreeGrafter"/>
</dbReference>
<dbReference type="OrthoDB" id="102473at2"/>
<sequence>MSVQQKNTSSTSALSAQEVQTRYGIDLTAAEVLRHALRYIALQMQQKVNAAALSPLLSEMNDFGIGLLGPRDEARDLDFDAIAMSTGAPAHFVINQYYARMAIEHWGVENFEPGDIVIYNDPYHGGSHVNDIGAVMPIFHDGRLLGFAASITHWLDIGGPIPTGFGPGLQRDVFAEGIRLSPRLLYQRGELVRETIELFTVQTRIAEMSSNDLQVIKAALQVGVDMVGHYVDRYGVDAYLGAVEYTLDYSERAVRQALLEIPDGTYEAEDHLDNDSEGEPMLLRCTVRKSGSDIEIDFSGSAREDWNGYACQWSDTVSAAHLGLQSMFLDSVPPNAGAYRPVHVVTPPGSCFHALPPMSTNSGHLFFLVKSTTLVKMAISKADPKFAVGENYDDICIISFSGTDNRPKNPTPFVFIRFPLGPFGGSALGDGCSYMPIEEGNAVETSIEFEEEAFPLLFLEREFVTDTAGPGKHRGGPATRVLLAPLVDTESTYQLEQCRFPTKGEFGGGGGSMAGILLHKGGLARWSNLEELADPEVVAGFVNPDDGSPADPGDERAQFRISKLAGVHFAAGDVVTFQVAGAGGYGDSRERDPEAVLRDVRNEIVSAAAAERVYGVHFG</sequence>
<feature type="domain" description="Hydantoinase B/oxoprolinase" evidence="1">
    <location>
        <begin position="28"/>
        <end position="587"/>
    </location>
</feature>
<dbReference type="InterPro" id="IPR045079">
    <property type="entry name" value="Oxoprolinase-like"/>
</dbReference>
<evidence type="ECO:0000259" key="1">
    <source>
        <dbReference type="Pfam" id="PF02538"/>
    </source>
</evidence>
<accession>A0A6N7YUF3</accession>
<dbReference type="InterPro" id="IPR003692">
    <property type="entry name" value="Hydantoinase_B"/>
</dbReference>
<reference evidence="2 3" key="1">
    <citation type="submission" date="2019-11" db="EMBL/GenBank/DDBJ databases">
        <title>Draft genome of Amycolatopsis RM579.</title>
        <authorList>
            <person name="Duangmal K."/>
            <person name="Mingma R."/>
        </authorList>
    </citation>
    <scope>NUCLEOTIDE SEQUENCE [LARGE SCALE GENOMIC DNA]</scope>
    <source>
        <strain evidence="2 3">RM579</strain>
    </source>
</reference>
<comment type="caution">
    <text evidence="2">The sequence shown here is derived from an EMBL/GenBank/DDBJ whole genome shotgun (WGS) entry which is preliminary data.</text>
</comment>
<dbReference type="PANTHER" id="PTHR11365:SF23">
    <property type="entry name" value="HYPOTHETICAL 5-OXOPROLINASE (EUROFUNG)-RELATED"/>
    <property type="match status" value="1"/>
</dbReference>